<feature type="compositionally biased region" description="Polar residues" evidence="1">
    <location>
        <begin position="823"/>
        <end position="844"/>
    </location>
</feature>
<feature type="compositionally biased region" description="Low complexity" evidence="1">
    <location>
        <begin position="558"/>
        <end position="570"/>
    </location>
</feature>
<feature type="compositionally biased region" description="Polar residues" evidence="1">
    <location>
        <begin position="667"/>
        <end position="680"/>
    </location>
</feature>
<feature type="compositionally biased region" description="Polar residues" evidence="1">
    <location>
        <begin position="864"/>
        <end position="882"/>
    </location>
</feature>
<organism evidence="2 3">
    <name type="scientific">Phanerochaete sordida</name>
    <dbReference type="NCBI Taxonomy" id="48140"/>
    <lineage>
        <taxon>Eukaryota</taxon>
        <taxon>Fungi</taxon>
        <taxon>Dikarya</taxon>
        <taxon>Basidiomycota</taxon>
        <taxon>Agaricomycotina</taxon>
        <taxon>Agaricomycetes</taxon>
        <taxon>Polyporales</taxon>
        <taxon>Phanerochaetaceae</taxon>
        <taxon>Phanerochaete</taxon>
    </lineage>
</organism>
<keyword evidence="3" id="KW-1185">Reference proteome</keyword>
<feature type="compositionally biased region" description="Polar residues" evidence="1">
    <location>
        <begin position="30"/>
        <end position="45"/>
    </location>
</feature>
<gene>
    <name evidence="2" type="ORF">PsYK624_069820</name>
</gene>
<feature type="compositionally biased region" description="Basic and acidic residues" evidence="1">
    <location>
        <begin position="358"/>
        <end position="376"/>
    </location>
</feature>
<protein>
    <submittedName>
        <fullName evidence="2">Uncharacterized protein</fullName>
    </submittedName>
</protein>
<feature type="region of interest" description="Disordered" evidence="1">
    <location>
        <begin position="1"/>
        <end position="484"/>
    </location>
</feature>
<feature type="compositionally biased region" description="Polar residues" evidence="1">
    <location>
        <begin position="594"/>
        <end position="605"/>
    </location>
</feature>
<feature type="compositionally biased region" description="Polar residues" evidence="1">
    <location>
        <begin position="1097"/>
        <end position="1117"/>
    </location>
</feature>
<feature type="region of interest" description="Disordered" evidence="1">
    <location>
        <begin position="667"/>
        <end position="687"/>
    </location>
</feature>
<evidence type="ECO:0000313" key="3">
    <source>
        <dbReference type="Proteomes" id="UP000703269"/>
    </source>
</evidence>
<feature type="compositionally biased region" description="Pro residues" evidence="1">
    <location>
        <begin position="571"/>
        <end position="590"/>
    </location>
</feature>
<feature type="compositionally biased region" description="Polar residues" evidence="1">
    <location>
        <begin position="795"/>
        <end position="817"/>
    </location>
</feature>
<feature type="region of interest" description="Disordered" evidence="1">
    <location>
        <begin position="558"/>
        <end position="605"/>
    </location>
</feature>
<accession>A0A9P3LDX2</accession>
<sequence>MTSTQRYTSDYATGTAVPDRQHRSSRRADTSGNTLAFESAPSANKLSAPREQSYARGPPHYMASEPQAQGAAGFAAAAGVASSSRSRAHDQGPDPDIYAYAKRRTDRQSPRSSQEKILGVDQGQTSRASQQARGGYQTATPVQPSGTAYAASAQYQPSRDPTSSRHRKDRDRDRDEDRERRRERHREKERLREEEERLRERAAAAAEKELEKQRRREERRAEREKEKERERRREEKEQERARRHREKVKEYESRARDDSRSMNPVYPSAPLLGAKYQTSTEQVPSSSSNIALPSTQHALPSGTRPQATSDPRRDNVPFAPNAPPHVPEKERKARRTHRDKVLAQQLAQDSGLSSSEQEQARDRLATSRRQVPRDAYGDAQYSGPSGSENERGPGHERRRRKTSIHDPLATLRQHSTGAQVNANVPSFAQHNAPGPADEVPIARTKTPFAPGQSRTRDVAPVSMQAQPSAQSGQPSFQDLNPQSQQRILHHRNSQNSMNRGYSTGQAPHTAYPTQSNATPYIPAAQGIPGYQLPMHRDTALGVEGIYPSSAYPPNAAIPPTTATPPSMTVPAPFPNAPSRPSPAHAPPSLPPKTSHGTPPTKTADTQVHATGHHASISVYHPLQHKASAEFFVPGTQQPQTQSVTVNSTTVKDLAAKFPLNEDVLTSASSSTLNGGTNRSDQGPAAAAQYPFGGHAIAQSNAVRDPAPQIWLPPESQNTTASHRHNAQAENDIPIPIPYPKTGYMPPSAVPSAATRPQATPLQPKTPIAPPHVPSYAAPHSANTGSKATPAPGTYNPASYSPLQNLQQPPQRSPSTLNGIPLTSGGTPKQSSSMRLKTRNGSTDTVVYPGAKASPSHSARHITHRTSNGTLQASSRPDTNSSRPQPPPHEYPDTSRYRPQPSGYPAPNAPANYPPHILNQSYDSYPQPTTHMGHTRSASQPAVQTPALDNHNHAPRRDTFPAAVPPSTAPAPSASATIAAAYRSGAYGPDTSVRSQQLPEKVEKRIPPRAAPSPAPAYPAPPQFPLPSSMLAKTGYAIPNNAPPPARAPPPMAPSAGRANASATANAGHSRTNSEPPQMPMAGRVAISGHPSTPAPSKAQQLTSPSEEQLLMTPSSLAAPSLMLKGGNSTQPFPSARSASQQPVKPTSTKEKESSRKKGGLFGMFRSRSTPAAHDARVADALAEPPQAKPRQRTRSQNTINAVAASVRNIIAPHPQPRATVPPQATPEPPASSTPRTSGERTRARAGNDSESVKSRNRREPSPPATLSAPRTMRVASEQPAPAGLSAKPFTPFKLVSARRYRTVSAASNEADHGTQATSTIIGAESARSSTAGRLSPPLPQRDPKSATQVWINQEEAGLQDRGTWRRRRPGVVFDVSEDFTDTETHPSRKSSRRPS</sequence>
<feature type="compositionally biased region" description="Pro residues" evidence="1">
    <location>
        <begin position="1040"/>
        <end position="1052"/>
    </location>
</feature>
<comment type="caution">
    <text evidence="2">The sequence shown here is derived from an EMBL/GenBank/DDBJ whole genome shotgun (WGS) entry which is preliminary data.</text>
</comment>
<feature type="compositionally biased region" description="Polar residues" evidence="1">
    <location>
        <begin position="412"/>
        <end position="429"/>
    </location>
</feature>
<feature type="compositionally biased region" description="Basic and acidic residues" evidence="1">
    <location>
        <begin position="247"/>
        <end position="260"/>
    </location>
</feature>
<feature type="compositionally biased region" description="Low complexity" evidence="1">
    <location>
        <begin position="1053"/>
        <end position="1067"/>
    </location>
</feature>
<feature type="compositionally biased region" description="Polar residues" evidence="1">
    <location>
        <begin position="1126"/>
        <end position="1143"/>
    </location>
</feature>
<feature type="region of interest" description="Disordered" evidence="1">
    <location>
        <begin position="706"/>
        <end position="971"/>
    </location>
</feature>
<name>A0A9P3LDX2_9APHY</name>
<feature type="compositionally biased region" description="Polar residues" evidence="1">
    <location>
        <begin position="917"/>
        <end position="942"/>
    </location>
</feature>
<feature type="compositionally biased region" description="Basic and acidic residues" evidence="1">
    <location>
        <begin position="19"/>
        <end position="29"/>
    </location>
</feature>
<feature type="compositionally biased region" description="Polar residues" evidence="1">
    <location>
        <begin position="276"/>
        <end position="309"/>
    </location>
</feature>
<feature type="compositionally biased region" description="Basic and acidic residues" evidence="1">
    <location>
        <begin position="1237"/>
        <end position="1260"/>
    </location>
</feature>
<feature type="compositionally biased region" description="Basic and acidic residues" evidence="1">
    <location>
        <begin position="170"/>
        <end position="240"/>
    </location>
</feature>
<feature type="compositionally biased region" description="Polar residues" evidence="1">
    <location>
        <begin position="1"/>
        <end position="12"/>
    </location>
</feature>
<feature type="region of interest" description="Disordered" evidence="1">
    <location>
        <begin position="986"/>
        <end position="1395"/>
    </location>
</feature>
<feature type="compositionally biased region" description="Polar residues" evidence="1">
    <location>
        <begin position="1314"/>
        <end position="1332"/>
    </location>
</feature>
<feature type="compositionally biased region" description="Polar residues" evidence="1">
    <location>
        <begin position="122"/>
        <end position="146"/>
    </location>
</feature>
<dbReference type="Proteomes" id="UP000703269">
    <property type="component" value="Unassembled WGS sequence"/>
</dbReference>
<feature type="compositionally biased region" description="Low complexity" evidence="1">
    <location>
        <begin position="462"/>
        <end position="475"/>
    </location>
</feature>
<reference evidence="2 3" key="1">
    <citation type="submission" date="2021-08" db="EMBL/GenBank/DDBJ databases">
        <title>Draft Genome Sequence of Phanerochaete sordida strain YK-624.</title>
        <authorList>
            <person name="Mori T."/>
            <person name="Dohra H."/>
            <person name="Suzuki T."/>
            <person name="Kawagishi H."/>
            <person name="Hirai H."/>
        </authorList>
    </citation>
    <scope>NUCLEOTIDE SEQUENCE [LARGE SCALE GENOMIC DNA]</scope>
    <source>
        <strain evidence="2 3">YK-624</strain>
    </source>
</reference>
<feature type="compositionally biased region" description="Pro residues" evidence="1">
    <location>
        <begin position="1008"/>
        <end position="1024"/>
    </location>
</feature>
<feature type="compositionally biased region" description="Basic and acidic residues" evidence="1">
    <location>
        <begin position="949"/>
        <end position="958"/>
    </location>
</feature>
<feature type="compositionally biased region" description="Low complexity" evidence="1">
    <location>
        <begin position="67"/>
        <end position="85"/>
    </location>
</feature>
<evidence type="ECO:0000256" key="1">
    <source>
        <dbReference type="SAM" id="MobiDB-lite"/>
    </source>
</evidence>
<dbReference type="EMBL" id="BPQB01000018">
    <property type="protein sequence ID" value="GJE90838.1"/>
    <property type="molecule type" value="Genomic_DNA"/>
</dbReference>
<feature type="compositionally biased region" description="Polar residues" evidence="1">
    <location>
        <begin position="345"/>
        <end position="357"/>
    </location>
</feature>
<dbReference type="OrthoDB" id="3058872at2759"/>
<proteinExistence type="predicted"/>
<evidence type="ECO:0000313" key="2">
    <source>
        <dbReference type="EMBL" id="GJE90838.1"/>
    </source>
</evidence>